<accession>A0A3P8HRH6</accession>
<dbReference type="InterPro" id="IPR039841">
    <property type="entry name" value="INTS14"/>
</dbReference>
<dbReference type="GO" id="GO:0034472">
    <property type="term" value="P:snRNA 3'-end processing"/>
    <property type="evidence" value="ECO:0007669"/>
    <property type="project" value="TreeGrafter"/>
</dbReference>
<dbReference type="Proteomes" id="UP000272942">
    <property type="component" value="Unassembled WGS sequence"/>
</dbReference>
<dbReference type="InterPro" id="IPR046471">
    <property type="entry name" value="IntS14_C"/>
</dbReference>
<keyword evidence="3" id="KW-1185">Reference proteome</keyword>
<dbReference type="PANTHER" id="PTHR13532">
    <property type="match status" value="1"/>
</dbReference>
<dbReference type="AlphaFoldDB" id="A0A3P8HRH6"/>
<dbReference type="EMBL" id="UZAN01048404">
    <property type="protein sequence ID" value="VDP86398.1"/>
    <property type="molecule type" value="Genomic_DNA"/>
</dbReference>
<proteinExistence type="predicted"/>
<dbReference type="PANTHER" id="PTHR13532:SF3">
    <property type="entry name" value="INTEGRATOR COMPLEX SUBUNIT 14"/>
    <property type="match status" value="1"/>
</dbReference>
<feature type="domain" description="Integrator complex subunit 14 C-terminal" evidence="1">
    <location>
        <begin position="166"/>
        <end position="222"/>
    </location>
</feature>
<evidence type="ECO:0000313" key="3">
    <source>
        <dbReference type="Proteomes" id="UP000272942"/>
    </source>
</evidence>
<name>A0A3P8HRH6_9TREM</name>
<organism evidence="2 3">
    <name type="scientific">Echinostoma caproni</name>
    <dbReference type="NCBI Taxonomy" id="27848"/>
    <lineage>
        <taxon>Eukaryota</taxon>
        <taxon>Metazoa</taxon>
        <taxon>Spiralia</taxon>
        <taxon>Lophotrochozoa</taxon>
        <taxon>Platyhelminthes</taxon>
        <taxon>Trematoda</taxon>
        <taxon>Digenea</taxon>
        <taxon>Plagiorchiida</taxon>
        <taxon>Echinostomata</taxon>
        <taxon>Echinostomatoidea</taxon>
        <taxon>Echinostomatidae</taxon>
        <taxon>Echinostoma</taxon>
    </lineage>
</organism>
<protein>
    <recommendedName>
        <fullName evidence="1">Integrator complex subunit 14 C-terminal domain-containing protein</fullName>
    </recommendedName>
</protein>
<evidence type="ECO:0000313" key="2">
    <source>
        <dbReference type="EMBL" id="VDP86398.1"/>
    </source>
</evidence>
<dbReference type="OrthoDB" id="2374335at2759"/>
<dbReference type="Pfam" id="PF20504">
    <property type="entry name" value="IntS14_C"/>
    <property type="match status" value="1"/>
</dbReference>
<gene>
    <name evidence="2" type="ORF">ECPE_LOCUS10048</name>
</gene>
<reference evidence="2 3" key="1">
    <citation type="submission" date="2018-11" db="EMBL/GenBank/DDBJ databases">
        <authorList>
            <consortium name="Pathogen Informatics"/>
        </authorList>
    </citation>
    <scope>NUCLEOTIDE SEQUENCE [LARGE SCALE GENOMIC DNA]</scope>
    <source>
        <strain evidence="2 3">Egypt</strain>
    </source>
</reference>
<evidence type="ECO:0000259" key="1">
    <source>
        <dbReference type="Pfam" id="PF20504"/>
    </source>
</evidence>
<dbReference type="GO" id="GO:0032039">
    <property type="term" value="C:integrator complex"/>
    <property type="evidence" value="ECO:0007669"/>
    <property type="project" value="InterPro"/>
</dbReference>
<sequence>MNLEIFGFLHLSDLSNPPVASRHQVRVASDAEDKTFLSLLLTAMQNTKTVAMCSLFIHEATGSHKPSGPSPRLWHHGFVHHYDQKLSVLLLSVFHENCTGLPWIGQFQHLAPVTDFAGTQLYDDRDGSSPFPVRVPDRLSYVPETAAPACPGGAGTVPPAEPFRYVSWVSPTTLTVDVNKLLRLGRRLPDKAALFFKEFTRLRTAALAYGCPDLLNEVVELTKASYPAFADGTASETLTTHLKTMSRMLAEPDFRPS</sequence>